<feature type="compositionally biased region" description="Basic and acidic residues" evidence="1">
    <location>
        <begin position="309"/>
        <end position="326"/>
    </location>
</feature>
<reference evidence="3 4" key="1">
    <citation type="submission" date="2015-10" db="EMBL/GenBank/DDBJ databases">
        <title>Genome analyses suggest a sexual origin of heterokaryosis in a supposedly ancient asexual fungus.</title>
        <authorList>
            <person name="Ropars J."/>
            <person name="Sedzielewska K."/>
            <person name="Noel J."/>
            <person name="Charron P."/>
            <person name="Farinelli L."/>
            <person name="Marton T."/>
            <person name="Kruger M."/>
            <person name="Pelin A."/>
            <person name="Brachmann A."/>
            <person name="Corradi N."/>
        </authorList>
    </citation>
    <scope>NUCLEOTIDE SEQUENCE [LARGE SCALE GENOMIC DNA]</scope>
    <source>
        <strain evidence="3 4">A4</strain>
    </source>
</reference>
<feature type="region of interest" description="Disordered" evidence="1">
    <location>
        <begin position="781"/>
        <end position="817"/>
    </location>
</feature>
<feature type="region of interest" description="Disordered" evidence="1">
    <location>
        <begin position="264"/>
        <end position="286"/>
    </location>
</feature>
<evidence type="ECO:0000313" key="4">
    <source>
        <dbReference type="Proteomes" id="UP000234323"/>
    </source>
</evidence>
<feature type="transmembrane region" description="Helical" evidence="2">
    <location>
        <begin position="1426"/>
        <end position="1446"/>
    </location>
</feature>
<dbReference type="VEuPathDB" id="FungiDB:RhiirA1_406398"/>
<comment type="caution">
    <text evidence="3">The sequence shown here is derived from an EMBL/GenBank/DDBJ whole genome shotgun (WGS) entry which is preliminary data.</text>
</comment>
<keyword evidence="2" id="KW-0472">Membrane</keyword>
<feature type="transmembrane region" description="Helical" evidence="2">
    <location>
        <begin position="1336"/>
        <end position="1354"/>
    </location>
</feature>
<accession>A0A2I1GPI3</accession>
<sequence length="2006" mass="227475">MSSNKIPPKTKPVNDLIKFWASQQQEEKEKSGSDLKSSKRPLSPNASVPSSPKQPLSPRQRNFRDTPTSSPPLSPTNINRSITDTSKSIIQKDNPELQISINDFTTSSNDAESSSSYVTFIKESSPINPPDESNLTVQLRDPTSRAKAATQLVQRDSLPLVKNVSDIVSKFEKVVSPPTSPTTLTSMKKGQTTIPESMSAKPMSPVKRNQTIEPLSISQPLSDAISDTLISKLNQRDINPLDLSITTTSNESLSFTEPLYSPIKPPSMKRRSNIPDPIVIPSPTTSTNSVKEVQLFNDESETIISPSSPKKEQKEQKEQVVKEPKKITSPISSTIKSIVSPTIKLKLKSDTKSNSNDDQKPKIESKPKSEIKSPKFESSNIQLTKRHIENLPQIRPTSEFDIDFLENTSSLPLKQNVKKGGENSSISRQVEQNPFINKSTSLSNQQQSVSESESGPISPKKTTSILEQKSVVPTKVPIPEPKSPKKTTSILEQKFVVSTKVPTPEPKSPKKTTSILEQKSVVPIKVPTPEPKSPISPKVDSQKRSTISSPKTFTESLPQVSLSSPTDQETTEDILSDYTSSPIAQSPNLDSTPIGSIPNSPEFVHSNFALELLPEITPISPFWNPAVATGSNTVSPLWKPLPDNQNRPISPILKPEPDNSLNSLSQQITSIKNEIESNNINNNDNNNILSKSGRKSSDLWFKKSSASFLTVPEFFPQSATSFQEPVSRSSGANSSDLTANSYIFSFLSQDTDSWNFFAESPNTSSANLRLDLNPFNSYLDNAKEDNDATDVENEDQNYNPFVDTEEPSEPSGLSGDKRKKYLSETVLYPQAIAIEMQVTHSRSSTRIDDESDPIKPVVNIIDSSGNMISSDDESRKQKKYTSVQSLDSVAKYKQRRRHTQHKYKPVQIQTYPYSETRPQRYTLSLAFILKDKQNNMTVKDFSPIMNDDKENANTLDISVANMTESLDPACSSRFIINPFDGFEKNGLFLPGTPWVYLPHLDEYIRSFPKTEFSNPKEVMTSEEYENFLAQGKSFKNPENLFPLISQSTDNYPNNTPSTSQVKGKDESKNDGPSERGIARSLPPSSEGCQESTSILYEQRFLKLEIIRDFIQFTALALSFVTPGMLGNDRIYILLRSVPNFMSFNMDQVFGFGAVFLLIFCVIGFVCLFMFRKIANWKKVTDVENLESSSRFSLLQSHIIVFILTTLYVPLTKLSLDALVWSDNFWPVKNPYLPDVDFPDFVDVGNGALRSPKDFCYVTSMNKNDTNLSPFIIALGILNLALISFWFPIKLRKTVNKHMNRFGFARNDKDEEDDNKKNPHKFIYDGYNDNWSTYKSFIMIMKFLLIFLIVVFSKDNCLFRSTTRQRISTIAQALKIVLFVLFFIPHWKSEPFVYSNFNTAEYWSRFAYLITSFVGLLIVLQAGPIQGYGIGLFVINIAVLTIIIWYLCKEINYFNTRYAGSDSAYGTRSVVGGGRNFGKKELEFSFDISSSGLDFDKFIKERIWQDTWTKLLLTNDNFKPPAGKTLSFNEESEVPYLLDFSGSVGERHIENSKILSKVGSQSYVLSLKTLSSSMSSIRSKILNNYVGVDMYYAEEYPNVKETYFGKASVIPFPFCIVICYDENDNIVTLKQEWEIQRYLQQNEDEVIQRRRLIRQKIRALEGKNIIGPCFTDSDKVHNHRGVLSIQRKQESLWREHNMNPGFKVTITYTDSTYKGNQCPQVVGHNIIGITDDFKMTHQLEKLFGDNRELIGLGLVQIQKTMDEYRQYCQNESISKETTLTYGFHINVFNNPSISLETLPSLLITTEKNQLVQSIPEREYPTMIYLYERMRAVHTSKVHQWWYLFWEDLWKNNGQQIPHLRKYEQDFSPLYRSSICYQPMERCDLEDFMERRGLWTNNGKYGLFHSGVLNRIYLYLNSVVFSRKGKDGSPKKWRISKDSLQDQLGEKSERNTIIDKVGIVKSVINRNSHNSKKDCYVMREEDSESDFEDVELDNTNNNSVSDDETLCY</sequence>
<feature type="compositionally biased region" description="Basic and acidic residues" evidence="1">
    <location>
        <begin position="347"/>
        <end position="375"/>
    </location>
</feature>
<feature type="region of interest" description="Disordered" evidence="1">
    <location>
        <begin position="1984"/>
        <end position="2006"/>
    </location>
</feature>
<feature type="region of interest" description="Disordered" evidence="1">
    <location>
        <begin position="862"/>
        <end position="884"/>
    </location>
</feature>
<feature type="region of interest" description="Disordered" evidence="1">
    <location>
        <begin position="1"/>
        <end position="95"/>
    </location>
</feature>
<feature type="compositionally biased region" description="Polar residues" evidence="1">
    <location>
        <begin position="422"/>
        <end position="440"/>
    </location>
</feature>
<dbReference type="VEuPathDB" id="FungiDB:RhiirFUN_018751"/>
<feature type="compositionally biased region" description="Low complexity" evidence="1">
    <location>
        <begin position="441"/>
        <end position="454"/>
    </location>
</feature>
<feature type="region of interest" description="Disordered" evidence="1">
    <location>
        <begin position="1044"/>
        <end position="1090"/>
    </location>
</feature>
<name>A0A2I1GPI3_9GLOM</name>
<dbReference type="Proteomes" id="UP000234323">
    <property type="component" value="Unassembled WGS sequence"/>
</dbReference>
<feature type="compositionally biased region" description="Basic and acidic residues" evidence="1">
    <location>
        <begin position="1062"/>
        <end position="1077"/>
    </location>
</feature>
<feature type="compositionally biased region" description="Polar residues" evidence="1">
    <location>
        <begin position="77"/>
        <end position="95"/>
    </location>
</feature>
<feature type="compositionally biased region" description="Polar residues" evidence="1">
    <location>
        <begin position="544"/>
        <end position="568"/>
    </location>
</feature>
<feature type="compositionally biased region" description="Basic and acidic residues" evidence="1">
    <location>
        <begin position="25"/>
        <end position="37"/>
    </location>
</feature>
<feature type="region of interest" description="Disordered" evidence="1">
    <location>
        <begin position="300"/>
        <end position="327"/>
    </location>
</feature>
<feature type="transmembrane region" description="Helical" evidence="2">
    <location>
        <begin position="1270"/>
        <end position="1288"/>
    </location>
</feature>
<feature type="compositionally biased region" description="Polar residues" evidence="1">
    <location>
        <begin position="44"/>
        <end position="60"/>
    </location>
</feature>
<keyword evidence="2" id="KW-0812">Transmembrane</keyword>
<feature type="region of interest" description="Disordered" evidence="1">
    <location>
        <begin position="414"/>
        <end position="572"/>
    </location>
</feature>
<feature type="transmembrane region" description="Helical" evidence="2">
    <location>
        <begin position="1401"/>
        <end position="1419"/>
    </location>
</feature>
<evidence type="ECO:0000313" key="3">
    <source>
        <dbReference type="EMBL" id="PKY48546.1"/>
    </source>
</evidence>
<feature type="transmembrane region" description="Helical" evidence="2">
    <location>
        <begin position="1366"/>
        <end position="1386"/>
    </location>
</feature>
<protein>
    <submittedName>
        <fullName evidence="3">Uncharacterized protein</fullName>
    </submittedName>
</protein>
<feature type="compositionally biased region" description="Polar residues" evidence="1">
    <location>
        <begin position="1044"/>
        <end position="1061"/>
    </location>
</feature>
<proteinExistence type="predicted"/>
<feature type="transmembrane region" description="Helical" evidence="2">
    <location>
        <begin position="1148"/>
        <end position="1170"/>
    </location>
</feature>
<evidence type="ECO:0000256" key="2">
    <source>
        <dbReference type="SAM" id="Phobius"/>
    </source>
</evidence>
<organism evidence="3 4">
    <name type="scientific">Rhizophagus irregularis</name>
    <dbReference type="NCBI Taxonomy" id="588596"/>
    <lineage>
        <taxon>Eukaryota</taxon>
        <taxon>Fungi</taxon>
        <taxon>Fungi incertae sedis</taxon>
        <taxon>Mucoromycota</taxon>
        <taxon>Glomeromycotina</taxon>
        <taxon>Glomeromycetes</taxon>
        <taxon>Glomerales</taxon>
        <taxon>Glomeraceae</taxon>
        <taxon>Rhizophagus</taxon>
    </lineage>
</organism>
<feature type="region of interest" description="Disordered" evidence="1">
    <location>
        <begin position="175"/>
        <end position="205"/>
    </location>
</feature>
<keyword evidence="4" id="KW-1185">Reference proteome</keyword>
<gene>
    <name evidence="3" type="ORF">RhiirA4_404519</name>
</gene>
<dbReference type="VEuPathDB" id="FungiDB:FUN_019849"/>
<dbReference type="EMBL" id="LLXI01000651">
    <property type="protein sequence ID" value="PKY48546.1"/>
    <property type="molecule type" value="Genomic_DNA"/>
</dbReference>
<feature type="region of interest" description="Disordered" evidence="1">
    <location>
        <begin position="344"/>
        <end position="392"/>
    </location>
</feature>
<evidence type="ECO:0000256" key="1">
    <source>
        <dbReference type="SAM" id="MobiDB-lite"/>
    </source>
</evidence>
<keyword evidence="2" id="KW-1133">Transmembrane helix</keyword>